<feature type="transmembrane region" description="Helical" evidence="8">
    <location>
        <begin position="171"/>
        <end position="188"/>
    </location>
</feature>
<dbReference type="SUPFAM" id="SSF103473">
    <property type="entry name" value="MFS general substrate transporter"/>
    <property type="match status" value="1"/>
</dbReference>
<keyword evidence="6 8" id="KW-1133">Transmembrane helix</keyword>
<evidence type="ECO:0000259" key="9">
    <source>
        <dbReference type="PROSITE" id="PS50850"/>
    </source>
</evidence>
<dbReference type="PANTHER" id="PTHR23522">
    <property type="entry name" value="BLL5896 PROTEIN"/>
    <property type="match status" value="1"/>
</dbReference>
<feature type="transmembrane region" description="Helical" evidence="8">
    <location>
        <begin position="147"/>
        <end position="165"/>
    </location>
</feature>
<feature type="transmembrane region" description="Helical" evidence="8">
    <location>
        <begin position="219"/>
        <end position="238"/>
    </location>
</feature>
<keyword evidence="2" id="KW-0813">Transport</keyword>
<dbReference type="RefSeq" id="WP_246448494.1">
    <property type="nucleotide sequence ID" value="NZ_JACHLP010000007.1"/>
</dbReference>
<reference evidence="10 11" key="1">
    <citation type="submission" date="2020-08" db="EMBL/GenBank/DDBJ databases">
        <title>Functional genomics of gut bacteria from endangered species of beetles.</title>
        <authorList>
            <person name="Carlos-Shanley C."/>
        </authorList>
    </citation>
    <scope>NUCLEOTIDE SEQUENCE [LARGE SCALE GENOMIC DNA]</scope>
    <source>
        <strain evidence="10 11">S00239</strain>
    </source>
</reference>
<dbReference type="PANTHER" id="PTHR23522:SF10">
    <property type="entry name" value="3-PHENYLPROPIONIC ACID TRANSPORTER-RELATED"/>
    <property type="match status" value="1"/>
</dbReference>
<dbReference type="InterPro" id="IPR036259">
    <property type="entry name" value="MFS_trans_sf"/>
</dbReference>
<feature type="transmembrane region" description="Helical" evidence="8">
    <location>
        <begin position="80"/>
        <end position="99"/>
    </location>
</feature>
<evidence type="ECO:0000256" key="5">
    <source>
        <dbReference type="ARBA" id="ARBA00022692"/>
    </source>
</evidence>
<dbReference type="GO" id="GO:0015528">
    <property type="term" value="F:lactose:proton symporter activity"/>
    <property type="evidence" value="ECO:0007669"/>
    <property type="project" value="TreeGrafter"/>
</dbReference>
<evidence type="ECO:0000256" key="7">
    <source>
        <dbReference type="ARBA" id="ARBA00023136"/>
    </source>
</evidence>
<dbReference type="GO" id="GO:0005886">
    <property type="term" value="C:plasma membrane"/>
    <property type="evidence" value="ECO:0007669"/>
    <property type="project" value="UniProtKB-SubCell"/>
</dbReference>
<evidence type="ECO:0000256" key="8">
    <source>
        <dbReference type="SAM" id="Phobius"/>
    </source>
</evidence>
<feature type="transmembrane region" description="Helical" evidence="8">
    <location>
        <begin position="12"/>
        <end position="31"/>
    </location>
</feature>
<dbReference type="Pfam" id="PF12832">
    <property type="entry name" value="MFS_1_like"/>
    <property type="match status" value="1"/>
</dbReference>
<evidence type="ECO:0000256" key="6">
    <source>
        <dbReference type="ARBA" id="ARBA00022989"/>
    </source>
</evidence>
<keyword evidence="11" id="KW-1185">Reference proteome</keyword>
<comment type="subcellular location">
    <subcellularLocation>
        <location evidence="1">Cell inner membrane</location>
        <topology evidence="1">Multi-pass membrane protein</topology>
    </subcellularLocation>
</comment>
<dbReference type="InterPro" id="IPR020846">
    <property type="entry name" value="MFS_dom"/>
</dbReference>
<proteinExistence type="predicted"/>
<evidence type="ECO:0000256" key="4">
    <source>
        <dbReference type="ARBA" id="ARBA00022519"/>
    </source>
</evidence>
<dbReference type="Gene3D" id="1.20.1250.20">
    <property type="entry name" value="MFS general substrate transporter like domains"/>
    <property type="match status" value="2"/>
</dbReference>
<feature type="transmembrane region" description="Helical" evidence="8">
    <location>
        <begin position="315"/>
        <end position="333"/>
    </location>
</feature>
<dbReference type="Proteomes" id="UP000562027">
    <property type="component" value="Unassembled WGS sequence"/>
</dbReference>
<keyword evidence="4" id="KW-0997">Cell inner membrane</keyword>
<feature type="transmembrane region" description="Helical" evidence="8">
    <location>
        <begin position="345"/>
        <end position="366"/>
    </location>
</feature>
<evidence type="ECO:0000313" key="10">
    <source>
        <dbReference type="EMBL" id="MBB4844968.1"/>
    </source>
</evidence>
<dbReference type="PROSITE" id="PS50850">
    <property type="entry name" value="MFS"/>
    <property type="match status" value="1"/>
</dbReference>
<organism evidence="10 11">
    <name type="scientific">Roseateles oligotrophus</name>
    <dbReference type="NCBI Taxonomy" id="1769250"/>
    <lineage>
        <taxon>Bacteria</taxon>
        <taxon>Pseudomonadati</taxon>
        <taxon>Pseudomonadota</taxon>
        <taxon>Betaproteobacteria</taxon>
        <taxon>Burkholderiales</taxon>
        <taxon>Sphaerotilaceae</taxon>
        <taxon>Roseateles</taxon>
    </lineage>
</organism>
<keyword evidence="7 8" id="KW-0472">Membrane</keyword>
<dbReference type="InterPro" id="IPR026032">
    <property type="entry name" value="HcaT-like"/>
</dbReference>
<feature type="transmembrane region" description="Helical" evidence="8">
    <location>
        <begin position="43"/>
        <end position="68"/>
    </location>
</feature>
<feature type="domain" description="Major facilitator superfamily (MFS) profile" evidence="9">
    <location>
        <begin position="1"/>
        <end position="396"/>
    </location>
</feature>
<dbReference type="AlphaFoldDB" id="A0A840LFI1"/>
<feature type="transmembrane region" description="Helical" evidence="8">
    <location>
        <begin position="250"/>
        <end position="269"/>
    </location>
</feature>
<dbReference type="GO" id="GO:0030395">
    <property type="term" value="F:lactose binding"/>
    <property type="evidence" value="ECO:0007669"/>
    <property type="project" value="TreeGrafter"/>
</dbReference>
<keyword evidence="3" id="KW-1003">Cell membrane</keyword>
<evidence type="ECO:0000256" key="2">
    <source>
        <dbReference type="ARBA" id="ARBA00022448"/>
    </source>
</evidence>
<dbReference type="NCBIfam" id="NF037955">
    <property type="entry name" value="mfs"/>
    <property type="match status" value="1"/>
</dbReference>
<dbReference type="EMBL" id="JACHLP010000007">
    <property type="protein sequence ID" value="MBB4844968.1"/>
    <property type="molecule type" value="Genomic_DNA"/>
</dbReference>
<dbReference type="InterPro" id="IPR024989">
    <property type="entry name" value="MFS_assoc_dom"/>
</dbReference>
<evidence type="ECO:0000256" key="3">
    <source>
        <dbReference type="ARBA" id="ARBA00022475"/>
    </source>
</evidence>
<comment type="caution">
    <text evidence="10">The sequence shown here is derived from an EMBL/GenBank/DDBJ whole genome shotgun (WGS) entry which is preliminary data.</text>
</comment>
<feature type="transmembrane region" description="Helical" evidence="8">
    <location>
        <begin position="105"/>
        <end position="126"/>
    </location>
</feature>
<dbReference type="PIRSF" id="PIRSF004925">
    <property type="entry name" value="HcaT"/>
    <property type="match status" value="1"/>
</dbReference>
<sequence length="398" mass="42690">MSAAPGVAAPDKTLGACAVLSCAYFAAIGGFNPFAPLWYKELGLPVVAIGLLVSLQSWTRLFAPYAWGALADRSGKRVSIIRYAALASFVAALGFLLPLHFASLAAAILLMFCFNAAIVPLTETVVAAQLSTASGGMDAKRYGRVRVWGSVGFLASVVLMGWWFQHFGMRAFALTTLLLLGGVVWAAWRLPLQPPAVHPHSEQPSPAIRAVLREARVRWFFAGIFLTVLAHSALYAFYSLYLDSLGYGKQTVGLLWAVSVMAEILWFAFQGRMLERGSLHHWLLAAALLSALRFGLTAAFGASLTILLLAQLSHALTFAAQHTACIALVSRYFPGRLRGRGQALYSVLGYGFSGVLGGIGGAWLVSHRGYPAVFWAAAVAALGGAFCAWRSLHLDRKA</sequence>
<feature type="transmembrane region" description="Helical" evidence="8">
    <location>
        <begin position="372"/>
        <end position="392"/>
    </location>
</feature>
<feature type="transmembrane region" description="Helical" evidence="8">
    <location>
        <begin position="281"/>
        <end position="309"/>
    </location>
</feature>
<evidence type="ECO:0000256" key="1">
    <source>
        <dbReference type="ARBA" id="ARBA00004429"/>
    </source>
</evidence>
<protein>
    <submittedName>
        <fullName evidence="10">PPP family 3-phenylpropionic acid transporter</fullName>
    </submittedName>
</protein>
<evidence type="ECO:0000313" key="11">
    <source>
        <dbReference type="Proteomes" id="UP000562027"/>
    </source>
</evidence>
<keyword evidence="5 8" id="KW-0812">Transmembrane</keyword>
<gene>
    <name evidence="10" type="ORF">HNP55_003514</name>
</gene>
<name>A0A840LFI1_9BURK</name>
<accession>A0A840LFI1</accession>